<proteinExistence type="predicted"/>
<organism evidence="2 3">
    <name type="scientific">Streblomastix strix</name>
    <dbReference type="NCBI Taxonomy" id="222440"/>
    <lineage>
        <taxon>Eukaryota</taxon>
        <taxon>Metamonada</taxon>
        <taxon>Preaxostyla</taxon>
        <taxon>Oxymonadida</taxon>
        <taxon>Streblomastigidae</taxon>
        <taxon>Streblomastix</taxon>
    </lineage>
</organism>
<feature type="region of interest" description="Disordered" evidence="1">
    <location>
        <begin position="38"/>
        <end position="57"/>
    </location>
</feature>
<dbReference type="AlphaFoldDB" id="A0A5J4S4A5"/>
<feature type="region of interest" description="Disordered" evidence="1">
    <location>
        <begin position="67"/>
        <end position="100"/>
    </location>
</feature>
<evidence type="ECO:0000256" key="1">
    <source>
        <dbReference type="SAM" id="MobiDB-lite"/>
    </source>
</evidence>
<evidence type="ECO:0000313" key="2">
    <source>
        <dbReference type="EMBL" id="KAA6340051.1"/>
    </source>
</evidence>
<dbReference type="Proteomes" id="UP000324800">
    <property type="component" value="Unassembled WGS sequence"/>
</dbReference>
<protein>
    <submittedName>
        <fullName evidence="2">Uncharacterized protein</fullName>
    </submittedName>
</protein>
<feature type="compositionally biased region" description="Low complexity" evidence="1">
    <location>
        <begin position="72"/>
        <end position="85"/>
    </location>
</feature>
<gene>
    <name evidence="2" type="ORF">EZS28_052563</name>
</gene>
<name>A0A5J4S4A5_9EUKA</name>
<evidence type="ECO:0000313" key="3">
    <source>
        <dbReference type="Proteomes" id="UP000324800"/>
    </source>
</evidence>
<dbReference type="EMBL" id="SNRW01040995">
    <property type="protein sequence ID" value="KAA6340051.1"/>
    <property type="molecule type" value="Genomic_DNA"/>
</dbReference>
<comment type="caution">
    <text evidence="2">The sequence shown here is derived from an EMBL/GenBank/DDBJ whole genome shotgun (WGS) entry which is preliminary data.</text>
</comment>
<sequence length="231" mass="27144">MKKSLMQKRNKNIAAAIAAVAVIFKKFRKIGQEMEILQPHEQQEMRTGQRMMNATDKWRRRDRLNLKKKQQTKNQQQSQSQQSQMQKDRKVNENQTQGRSEQKNLISLIHHDSNTWINLNIDYNHKSPQQSTSLHFQQLSQQPTLDETLAILRTISSGDPRGYKEKELEQKQPKHQQYVGLMDVVEKSHEIMKSITEEEKKKPKVILPGQSKTQGEYAFAYVPFKQIPLFF</sequence>
<reference evidence="2 3" key="1">
    <citation type="submission" date="2019-03" db="EMBL/GenBank/DDBJ databases">
        <title>Single cell metagenomics reveals metabolic interactions within the superorganism composed of flagellate Streblomastix strix and complex community of Bacteroidetes bacteria on its surface.</title>
        <authorList>
            <person name="Treitli S.C."/>
            <person name="Kolisko M."/>
            <person name="Husnik F."/>
            <person name="Keeling P."/>
            <person name="Hampl V."/>
        </authorList>
    </citation>
    <scope>NUCLEOTIDE SEQUENCE [LARGE SCALE GENOMIC DNA]</scope>
    <source>
        <strain evidence="2">ST1C</strain>
    </source>
</reference>
<accession>A0A5J4S4A5</accession>